<reference evidence="2 3" key="1">
    <citation type="journal article" date="2018" name="Front. Plant Sci.">
        <title>Red Clover (Trifolium pratense) and Zigzag Clover (T. medium) - A Picture of Genomic Similarities and Differences.</title>
        <authorList>
            <person name="Dluhosova J."/>
            <person name="Istvanek J."/>
            <person name="Nedelnik J."/>
            <person name="Repkova J."/>
        </authorList>
    </citation>
    <scope>NUCLEOTIDE SEQUENCE [LARGE SCALE GENOMIC DNA]</scope>
    <source>
        <strain evidence="3">cv. 10/8</strain>
        <tissue evidence="2">Leaf</tissue>
    </source>
</reference>
<sequence>MLAQMQAMKIQEDNAEESSRFSTTYTTSTTENSTGEGKGAWHRTPRSSNLLMETLEAPTRPESQLLVKRPRLEENSTTNMAGPAGQASHST</sequence>
<dbReference type="AlphaFoldDB" id="A0A392PXI1"/>
<name>A0A392PXI1_9FABA</name>
<comment type="caution">
    <text evidence="2">The sequence shown here is derived from an EMBL/GenBank/DDBJ whole genome shotgun (WGS) entry which is preliminary data.</text>
</comment>
<dbReference type="Proteomes" id="UP000265520">
    <property type="component" value="Unassembled WGS sequence"/>
</dbReference>
<evidence type="ECO:0000313" key="2">
    <source>
        <dbReference type="EMBL" id="MCI16342.1"/>
    </source>
</evidence>
<accession>A0A392PXI1</accession>
<evidence type="ECO:0000313" key="3">
    <source>
        <dbReference type="Proteomes" id="UP000265520"/>
    </source>
</evidence>
<protein>
    <submittedName>
        <fullName evidence="2">Uncharacterized protein</fullName>
    </submittedName>
</protein>
<organism evidence="2 3">
    <name type="scientific">Trifolium medium</name>
    <dbReference type="NCBI Taxonomy" id="97028"/>
    <lineage>
        <taxon>Eukaryota</taxon>
        <taxon>Viridiplantae</taxon>
        <taxon>Streptophyta</taxon>
        <taxon>Embryophyta</taxon>
        <taxon>Tracheophyta</taxon>
        <taxon>Spermatophyta</taxon>
        <taxon>Magnoliopsida</taxon>
        <taxon>eudicotyledons</taxon>
        <taxon>Gunneridae</taxon>
        <taxon>Pentapetalae</taxon>
        <taxon>rosids</taxon>
        <taxon>fabids</taxon>
        <taxon>Fabales</taxon>
        <taxon>Fabaceae</taxon>
        <taxon>Papilionoideae</taxon>
        <taxon>50 kb inversion clade</taxon>
        <taxon>NPAAA clade</taxon>
        <taxon>Hologalegina</taxon>
        <taxon>IRL clade</taxon>
        <taxon>Trifolieae</taxon>
        <taxon>Trifolium</taxon>
    </lineage>
</organism>
<proteinExistence type="predicted"/>
<dbReference type="EMBL" id="LXQA010100420">
    <property type="protein sequence ID" value="MCI16342.1"/>
    <property type="molecule type" value="Genomic_DNA"/>
</dbReference>
<evidence type="ECO:0000256" key="1">
    <source>
        <dbReference type="SAM" id="MobiDB-lite"/>
    </source>
</evidence>
<keyword evidence="3" id="KW-1185">Reference proteome</keyword>
<feature type="compositionally biased region" description="Low complexity" evidence="1">
    <location>
        <begin position="20"/>
        <end position="35"/>
    </location>
</feature>
<feature type="region of interest" description="Disordered" evidence="1">
    <location>
        <begin position="1"/>
        <end position="91"/>
    </location>
</feature>